<feature type="domain" description="Acyl-CoA oxidase/dehydrogenase middle" evidence="13">
    <location>
        <begin position="135"/>
        <end position="226"/>
    </location>
</feature>
<dbReference type="InterPro" id="IPR013786">
    <property type="entry name" value="AcylCoA_DH/ox_N"/>
</dbReference>
<dbReference type="InterPro" id="IPR009075">
    <property type="entry name" value="AcylCo_DH/oxidase_C"/>
</dbReference>
<dbReference type="GO" id="GO:0046949">
    <property type="term" value="P:fatty-acyl-CoA biosynthetic process"/>
    <property type="evidence" value="ECO:0007669"/>
    <property type="project" value="TreeGrafter"/>
</dbReference>
<keyword evidence="6 11" id="KW-0560">Oxidoreductase</keyword>
<protein>
    <recommendedName>
        <fullName evidence="9">glutaryl-CoA dehydrogenase (ETF)</fullName>
        <ecNumber evidence="9">1.3.8.6</ecNumber>
    </recommendedName>
</protein>
<dbReference type="GO" id="GO:0050660">
    <property type="term" value="F:flavin adenine dinucleotide binding"/>
    <property type="evidence" value="ECO:0007669"/>
    <property type="project" value="InterPro"/>
</dbReference>
<evidence type="ECO:0000313" key="16">
    <source>
        <dbReference type="Proteomes" id="UP000034071"/>
    </source>
</evidence>
<dbReference type="FunFam" id="1.10.540.10:FF:000003">
    <property type="entry name" value="glutaryl-CoA dehydrogenase, mitochondrial"/>
    <property type="match status" value="1"/>
</dbReference>
<evidence type="ECO:0000256" key="2">
    <source>
        <dbReference type="ARBA" id="ARBA00009347"/>
    </source>
</evidence>
<dbReference type="PROSITE" id="PS00073">
    <property type="entry name" value="ACYL_COA_DH_2"/>
    <property type="match status" value="1"/>
</dbReference>
<reference evidence="15 16" key="1">
    <citation type="submission" date="2015-02" db="EMBL/GenBank/DDBJ databases">
        <title>Complete genome sequence of Kangiella geojedonensis strain YCS-5T.</title>
        <authorList>
            <person name="Kim K.M."/>
        </authorList>
    </citation>
    <scope>NUCLEOTIDE SEQUENCE [LARGE SCALE GENOMIC DNA]</scope>
    <source>
        <strain evidence="15 16">YCS-5</strain>
    </source>
</reference>
<dbReference type="PROSITE" id="PS00072">
    <property type="entry name" value="ACYL_COA_DH_1"/>
    <property type="match status" value="1"/>
</dbReference>
<evidence type="ECO:0000259" key="12">
    <source>
        <dbReference type="Pfam" id="PF00441"/>
    </source>
</evidence>
<feature type="domain" description="Acyl-CoA dehydrogenase/oxidase N-terminal" evidence="14">
    <location>
        <begin position="20"/>
        <end position="131"/>
    </location>
</feature>
<evidence type="ECO:0000313" key="15">
    <source>
        <dbReference type="EMBL" id="AKE52026.1"/>
    </source>
</evidence>
<dbReference type="InterPro" id="IPR036250">
    <property type="entry name" value="AcylCo_DH-like_C"/>
</dbReference>
<dbReference type="KEGG" id="kge:TQ33_1065"/>
<evidence type="ECO:0000256" key="8">
    <source>
        <dbReference type="ARBA" id="ARBA00037927"/>
    </source>
</evidence>
<evidence type="ECO:0000256" key="7">
    <source>
        <dbReference type="ARBA" id="ARBA00037899"/>
    </source>
</evidence>
<comment type="similarity">
    <text evidence="2 11">Belongs to the acyl-CoA dehydrogenase family.</text>
</comment>
<keyword evidence="16" id="KW-1185">Reference proteome</keyword>
<keyword evidence="3 11" id="KW-0285">Flavoprotein</keyword>
<dbReference type="GO" id="GO:0000062">
    <property type="term" value="F:fatty-acyl-CoA binding"/>
    <property type="evidence" value="ECO:0007669"/>
    <property type="project" value="TreeGrafter"/>
</dbReference>
<dbReference type="RefSeq" id="WP_046561146.1">
    <property type="nucleotide sequence ID" value="NZ_CP010975.1"/>
</dbReference>
<evidence type="ECO:0000259" key="14">
    <source>
        <dbReference type="Pfam" id="PF02771"/>
    </source>
</evidence>
<sequence>MSKALLEHWDDILLLDEQLTEEERLIRDTARDYCQNKLMPRVLEANRHEHFHREIMTELGELGLLGSTIDGYGCAGASYVAYGLVAREVERVDSGYRSALSVQSSLVMHPINEYGTEAQKEKYLPKLATGEWVGCFGLTEPDSGSDPASMKTRAKKVEGGYSLSGTKMWITNSPIADVFVVWGKDDEGDIRGFVLEKGMEGLSAPKIDGKFSLRASTTGEIVMDGVFVPEENMFPEVKGLRGPFGCLNRARYGIAWGAMGAAEFCWHAARQYGLDRKQFNKPLAATQLFQKKLADMQTEITIALQAALRVGRLIDEKRFAPEMISLVKRNSCGKALDIARMARDMHGGNGICDEFHVIRHAMNLEAVNTYEGTHDIHALILGRSQTGLQAFM</sequence>
<evidence type="ECO:0000259" key="13">
    <source>
        <dbReference type="Pfam" id="PF02770"/>
    </source>
</evidence>
<dbReference type="EC" id="1.3.8.6" evidence="9"/>
<evidence type="ECO:0000256" key="6">
    <source>
        <dbReference type="ARBA" id="ARBA00023002"/>
    </source>
</evidence>
<comment type="cofactor">
    <cofactor evidence="1 11">
        <name>FAD</name>
        <dbReference type="ChEBI" id="CHEBI:57692"/>
    </cofactor>
</comment>
<dbReference type="InterPro" id="IPR006089">
    <property type="entry name" value="Acyl-CoA_DH_CS"/>
</dbReference>
<comment type="pathway">
    <text evidence="7">Amino-acid metabolism; lysine degradation.</text>
</comment>
<evidence type="ECO:0000256" key="10">
    <source>
        <dbReference type="ARBA" id="ARBA00049493"/>
    </source>
</evidence>
<dbReference type="InterPro" id="IPR006091">
    <property type="entry name" value="Acyl-CoA_Oxase/DH_mid-dom"/>
</dbReference>
<dbReference type="PANTHER" id="PTHR42807:SF1">
    <property type="entry name" value="GLUTARYL-COA DEHYDROGENASE, MITOCHONDRIAL"/>
    <property type="match status" value="1"/>
</dbReference>
<dbReference type="InterPro" id="IPR052033">
    <property type="entry name" value="Glutaryl-CoA_DH_mitochondrial"/>
</dbReference>
<dbReference type="FunFam" id="1.20.140.10:FF:000006">
    <property type="entry name" value="Glutaryl-CoA dehydrogenase, mitochondrial"/>
    <property type="match status" value="1"/>
</dbReference>
<evidence type="ECO:0000256" key="5">
    <source>
        <dbReference type="ARBA" id="ARBA00022946"/>
    </source>
</evidence>
<dbReference type="Gene3D" id="1.20.140.10">
    <property type="entry name" value="Butyryl-CoA Dehydrogenase, subunit A, domain 3"/>
    <property type="match status" value="1"/>
</dbReference>
<keyword evidence="4 11" id="KW-0274">FAD</keyword>
<evidence type="ECO:0000256" key="11">
    <source>
        <dbReference type="RuleBase" id="RU362125"/>
    </source>
</evidence>
<dbReference type="CDD" id="cd01151">
    <property type="entry name" value="GCD"/>
    <property type="match status" value="1"/>
</dbReference>
<dbReference type="SUPFAM" id="SSF56645">
    <property type="entry name" value="Acyl-CoA dehydrogenase NM domain-like"/>
    <property type="match status" value="1"/>
</dbReference>
<dbReference type="Proteomes" id="UP000034071">
    <property type="component" value="Chromosome"/>
</dbReference>
<dbReference type="STRING" id="914150.TQ33_1065"/>
<proteinExistence type="inferred from homology"/>
<feature type="domain" description="Acyl-CoA dehydrogenase/oxidase C-terminal" evidence="12">
    <location>
        <begin position="242"/>
        <end position="384"/>
    </location>
</feature>
<name>A0A0F6RCG3_9GAMM</name>
<dbReference type="Pfam" id="PF02771">
    <property type="entry name" value="Acyl-CoA_dh_N"/>
    <property type="match status" value="1"/>
</dbReference>
<dbReference type="Pfam" id="PF00441">
    <property type="entry name" value="Acyl-CoA_dh_1"/>
    <property type="match status" value="1"/>
</dbReference>
<dbReference type="AlphaFoldDB" id="A0A0F6RCG3"/>
<dbReference type="SUPFAM" id="SSF47203">
    <property type="entry name" value="Acyl-CoA dehydrogenase C-terminal domain-like"/>
    <property type="match status" value="1"/>
</dbReference>
<evidence type="ECO:0000256" key="1">
    <source>
        <dbReference type="ARBA" id="ARBA00001974"/>
    </source>
</evidence>
<dbReference type="PATRIC" id="fig|914150.5.peg.1081"/>
<comment type="catalytic activity">
    <reaction evidence="10">
        <text>glutaryl-CoA + oxidized [electron-transfer flavoprotein] + 2 H(+) = (2E)-butenoyl-CoA + reduced [electron-transfer flavoprotein] + CO2</text>
        <dbReference type="Rhea" id="RHEA:13389"/>
        <dbReference type="Rhea" id="RHEA-COMP:10685"/>
        <dbReference type="Rhea" id="RHEA-COMP:10686"/>
        <dbReference type="ChEBI" id="CHEBI:15378"/>
        <dbReference type="ChEBI" id="CHEBI:16526"/>
        <dbReference type="ChEBI" id="CHEBI:57332"/>
        <dbReference type="ChEBI" id="CHEBI:57378"/>
        <dbReference type="ChEBI" id="CHEBI:57692"/>
        <dbReference type="ChEBI" id="CHEBI:58307"/>
        <dbReference type="EC" id="1.3.8.6"/>
    </reaction>
</comment>
<dbReference type="GO" id="GO:0004361">
    <property type="term" value="F:glutaryl-CoA dehydrogenase activity"/>
    <property type="evidence" value="ECO:0007669"/>
    <property type="project" value="UniProtKB-EC"/>
</dbReference>
<comment type="pathway">
    <text evidence="8">Amino-acid metabolism; tryptophan metabolism.</text>
</comment>
<dbReference type="Pfam" id="PF02770">
    <property type="entry name" value="Acyl-CoA_dh_M"/>
    <property type="match status" value="1"/>
</dbReference>
<dbReference type="OrthoDB" id="9770681at2"/>
<dbReference type="GO" id="GO:0033539">
    <property type="term" value="P:fatty acid beta-oxidation using acyl-CoA dehydrogenase"/>
    <property type="evidence" value="ECO:0007669"/>
    <property type="project" value="TreeGrafter"/>
</dbReference>
<organism evidence="15 16">
    <name type="scientific">Kangiella geojedonensis</name>
    <dbReference type="NCBI Taxonomy" id="914150"/>
    <lineage>
        <taxon>Bacteria</taxon>
        <taxon>Pseudomonadati</taxon>
        <taxon>Pseudomonadota</taxon>
        <taxon>Gammaproteobacteria</taxon>
        <taxon>Kangiellales</taxon>
        <taxon>Kangiellaceae</taxon>
        <taxon>Kangiella</taxon>
    </lineage>
</organism>
<dbReference type="Gene3D" id="2.40.110.10">
    <property type="entry name" value="Butyryl-CoA Dehydrogenase, subunit A, domain 2"/>
    <property type="match status" value="1"/>
</dbReference>
<dbReference type="InterPro" id="IPR046373">
    <property type="entry name" value="Acyl-CoA_Oxase/DH_mid-dom_sf"/>
</dbReference>
<gene>
    <name evidence="15" type="ORF">TQ33_1065</name>
</gene>
<evidence type="ECO:0000256" key="9">
    <source>
        <dbReference type="ARBA" id="ARBA00039033"/>
    </source>
</evidence>
<dbReference type="PANTHER" id="PTHR42807">
    <property type="entry name" value="GLUTARYL-COA DEHYDROGENASE, MITOCHONDRIAL"/>
    <property type="match status" value="1"/>
</dbReference>
<dbReference type="Gene3D" id="1.10.540.10">
    <property type="entry name" value="Acyl-CoA dehydrogenase/oxidase, N-terminal domain"/>
    <property type="match status" value="1"/>
</dbReference>
<evidence type="ECO:0000256" key="4">
    <source>
        <dbReference type="ARBA" id="ARBA00022827"/>
    </source>
</evidence>
<dbReference type="InterPro" id="IPR037069">
    <property type="entry name" value="AcylCoA_DH/ox_N_sf"/>
</dbReference>
<evidence type="ECO:0000256" key="3">
    <source>
        <dbReference type="ARBA" id="ARBA00022630"/>
    </source>
</evidence>
<dbReference type="InterPro" id="IPR009100">
    <property type="entry name" value="AcylCoA_DH/oxidase_NM_dom_sf"/>
</dbReference>
<accession>A0A0F6RCG3</accession>
<dbReference type="EMBL" id="CP010975">
    <property type="protein sequence ID" value="AKE52026.1"/>
    <property type="molecule type" value="Genomic_DNA"/>
</dbReference>
<dbReference type="FunFam" id="2.40.110.10:FF:000008">
    <property type="entry name" value="Glutaryl-CoA dehydrogenase, mitochondrial"/>
    <property type="match status" value="1"/>
</dbReference>
<keyword evidence="5" id="KW-0809">Transit peptide</keyword>
<dbReference type="HOGENOM" id="CLU_018204_8_0_6"/>